<dbReference type="EMBL" id="BMIB01000001">
    <property type="protein sequence ID" value="GGH57272.1"/>
    <property type="molecule type" value="Genomic_DNA"/>
</dbReference>
<keyword evidence="1" id="KW-0472">Membrane</keyword>
<dbReference type="InterPro" id="IPR001173">
    <property type="entry name" value="Glyco_trans_2-like"/>
</dbReference>
<feature type="domain" description="Glycosyltransferase 2-like" evidence="2">
    <location>
        <begin position="6"/>
        <end position="104"/>
    </location>
</feature>
<dbReference type="RefSeq" id="WP_188949772.1">
    <property type="nucleotide sequence ID" value="NZ_BMIB01000001.1"/>
</dbReference>
<dbReference type="GO" id="GO:0016740">
    <property type="term" value="F:transferase activity"/>
    <property type="evidence" value="ECO:0007669"/>
    <property type="project" value="UniProtKB-KW"/>
</dbReference>
<evidence type="ECO:0000313" key="3">
    <source>
        <dbReference type="EMBL" id="GGH57272.1"/>
    </source>
</evidence>
<sequence>MPAKISVVIPTYQRPHLLEKCLLALSQQSFPPDQFEVLVVTDGPDDESFATVRRFQQLGHTYMYVTALPEKKGPAAARNKGWRMAQGDLIVFTDDDCIPHRDFVAAYHQARLATYKKYIAFSGKVIVPVSKHPTDYEQNTAHLATADFITANCACTRAALEDVGGFDEAFTAAWREDSDLEFKFLHANIPIYKIDTAIVEHPVRAAHWGVSLKEQRKSVYNALLYKKFPDMYRRRIAQGPQWRYYAIIVCFLLTLISAFYGAYTSTLLALAGWAWLTGAFAYKRLSGKSRSLSHVSEMIYTSALIPFLSVFWTLYGAIRYKVLFL</sequence>
<dbReference type="Proteomes" id="UP000627292">
    <property type="component" value="Unassembled WGS sequence"/>
</dbReference>
<dbReference type="AlphaFoldDB" id="A0A917IMW9"/>
<accession>A0A917IMW9</accession>
<dbReference type="InterPro" id="IPR050834">
    <property type="entry name" value="Glycosyltransf_2"/>
</dbReference>
<reference evidence="3" key="1">
    <citation type="journal article" date="2014" name="Int. J. Syst. Evol. Microbiol.">
        <title>Complete genome sequence of Corynebacterium casei LMG S-19264T (=DSM 44701T), isolated from a smear-ripened cheese.</title>
        <authorList>
            <consortium name="US DOE Joint Genome Institute (JGI-PGF)"/>
            <person name="Walter F."/>
            <person name="Albersmeier A."/>
            <person name="Kalinowski J."/>
            <person name="Ruckert C."/>
        </authorList>
    </citation>
    <scope>NUCLEOTIDE SEQUENCE</scope>
    <source>
        <strain evidence="3">CGMCC 1.15290</strain>
    </source>
</reference>
<dbReference type="PANTHER" id="PTHR43685:SF3">
    <property type="entry name" value="SLR2126 PROTEIN"/>
    <property type="match status" value="1"/>
</dbReference>
<feature type="transmembrane region" description="Helical" evidence="1">
    <location>
        <begin position="242"/>
        <end position="261"/>
    </location>
</feature>
<proteinExistence type="predicted"/>
<evidence type="ECO:0000259" key="2">
    <source>
        <dbReference type="Pfam" id="PF00535"/>
    </source>
</evidence>
<evidence type="ECO:0000313" key="4">
    <source>
        <dbReference type="Proteomes" id="UP000627292"/>
    </source>
</evidence>
<evidence type="ECO:0000256" key="1">
    <source>
        <dbReference type="SAM" id="Phobius"/>
    </source>
</evidence>
<dbReference type="InterPro" id="IPR029044">
    <property type="entry name" value="Nucleotide-diphossugar_trans"/>
</dbReference>
<reference evidence="3" key="2">
    <citation type="submission" date="2020-09" db="EMBL/GenBank/DDBJ databases">
        <authorList>
            <person name="Sun Q."/>
            <person name="Zhou Y."/>
        </authorList>
    </citation>
    <scope>NUCLEOTIDE SEQUENCE</scope>
    <source>
        <strain evidence="3">CGMCC 1.15290</strain>
    </source>
</reference>
<dbReference type="SUPFAM" id="SSF53448">
    <property type="entry name" value="Nucleotide-diphospho-sugar transferases"/>
    <property type="match status" value="1"/>
</dbReference>
<keyword evidence="3" id="KW-0808">Transferase</keyword>
<dbReference type="PANTHER" id="PTHR43685">
    <property type="entry name" value="GLYCOSYLTRANSFERASE"/>
    <property type="match status" value="1"/>
</dbReference>
<dbReference type="Pfam" id="PF00535">
    <property type="entry name" value="Glycos_transf_2"/>
    <property type="match status" value="1"/>
</dbReference>
<gene>
    <name evidence="3" type="ORF">GCM10011379_01780</name>
</gene>
<name>A0A917IMW9_9BACT</name>
<comment type="caution">
    <text evidence="3">The sequence shown here is derived from an EMBL/GenBank/DDBJ whole genome shotgun (WGS) entry which is preliminary data.</text>
</comment>
<organism evidence="3 4">
    <name type="scientific">Filimonas zeae</name>
    <dbReference type="NCBI Taxonomy" id="1737353"/>
    <lineage>
        <taxon>Bacteria</taxon>
        <taxon>Pseudomonadati</taxon>
        <taxon>Bacteroidota</taxon>
        <taxon>Chitinophagia</taxon>
        <taxon>Chitinophagales</taxon>
        <taxon>Chitinophagaceae</taxon>
        <taxon>Filimonas</taxon>
    </lineage>
</organism>
<protein>
    <submittedName>
        <fullName evidence="3">Glycosyl transferase</fullName>
    </submittedName>
</protein>
<dbReference type="Gene3D" id="3.90.550.10">
    <property type="entry name" value="Spore Coat Polysaccharide Biosynthesis Protein SpsA, Chain A"/>
    <property type="match status" value="1"/>
</dbReference>
<keyword evidence="1" id="KW-1133">Transmembrane helix</keyword>
<keyword evidence="4" id="KW-1185">Reference proteome</keyword>
<keyword evidence="1" id="KW-0812">Transmembrane</keyword>
<feature type="transmembrane region" description="Helical" evidence="1">
    <location>
        <begin position="297"/>
        <end position="318"/>
    </location>
</feature>